<keyword evidence="5" id="KW-1185">Reference proteome</keyword>
<evidence type="ECO:0000256" key="2">
    <source>
        <dbReference type="ARBA" id="ARBA00022638"/>
    </source>
</evidence>
<proteinExistence type="predicted"/>
<evidence type="ECO:0000259" key="3">
    <source>
        <dbReference type="Pfam" id="PF04233"/>
    </source>
</evidence>
<organism evidence="4 5">
    <name type="scientific">Candidatus Trichorickettsia mobilis</name>
    <dbReference type="NCBI Taxonomy" id="1346319"/>
    <lineage>
        <taxon>Bacteria</taxon>
        <taxon>Pseudomonadati</taxon>
        <taxon>Pseudomonadota</taxon>
        <taxon>Alphaproteobacteria</taxon>
        <taxon>Rickettsiales</taxon>
        <taxon>Rickettsiaceae</taxon>
        <taxon>Rickettsieae</taxon>
        <taxon>Candidatus Trichorickettsia</taxon>
    </lineage>
</organism>
<dbReference type="InterPro" id="IPR023347">
    <property type="entry name" value="Lysozyme_dom_sf"/>
</dbReference>
<accession>A0ABZ0UT48</accession>
<dbReference type="Pfam" id="PF04233">
    <property type="entry name" value="Phage_Mu_F"/>
    <property type="match status" value="1"/>
</dbReference>
<protein>
    <submittedName>
        <fullName evidence="4">Phage Mu protein F like protein</fullName>
    </submittedName>
</protein>
<sequence>MSRDDGKEKVEEARLIRDLTHNLDLESPSGKAQYDKLLKQMFVMLEGMKLQVYRDTEGYMTIGVGFNMEAPGAREEWNKAFSNDPNKPSFDAFKKDFETFGKDKTHKLSFTKEQAWVLFDRARKSRFDRLEESYGADWHKLRGNERLAIELLFYNCEGLVRNGTNFKHYLHNYIDTKDKAYLLAAVDQVKNHSNRKNDPRIQIHRNTCAELINSTKSPFYTPPGHPLLPLKPVKVVLGKTVIPLGFSQYSSLFLINQYLDKPNEDYFIWRTQMDGKVRDAHRAYEGRIFKRSAPPGGSMPGDDFNCRCVAEDVPYNLIVIEQSIMLNPADDYKKALAYFMRNVNGVYVEF</sequence>
<keyword evidence="2" id="KW-0081">Bacteriolytic enzyme</keyword>
<dbReference type="EMBL" id="CP112932">
    <property type="protein sequence ID" value="WPY00267.1"/>
    <property type="molecule type" value="Genomic_DNA"/>
</dbReference>
<dbReference type="Gene3D" id="1.10.530.40">
    <property type="match status" value="1"/>
</dbReference>
<evidence type="ECO:0000256" key="1">
    <source>
        <dbReference type="ARBA" id="ARBA00022529"/>
    </source>
</evidence>
<evidence type="ECO:0000313" key="5">
    <source>
        <dbReference type="Proteomes" id="UP001326613"/>
    </source>
</evidence>
<dbReference type="InterPro" id="IPR023346">
    <property type="entry name" value="Lysozyme-like_dom_sf"/>
</dbReference>
<reference evidence="4 5" key="1">
    <citation type="submission" date="2022-10" db="EMBL/GenBank/DDBJ databases">
        <title>Host association and intracellularity evolved multiple times independently in the Rickettsiales.</title>
        <authorList>
            <person name="Castelli M."/>
            <person name="Nardi T."/>
            <person name="Gammuto L."/>
            <person name="Bellinzona G."/>
            <person name="Sabaneyeva E."/>
            <person name="Potekhin A."/>
            <person name="Serra V."/>
            <person name="Petroni G."/>
            <person name="Sassera D."/>
        </authorList>
    </citation>
    <scope>NUCLEOTIDE SEQUENCE [LARGE SCALE GENOMIC DNA]</scope>
    <source>
        <strain evidence="4 5">Kr 154-4</strain>
    </source>
</reference>
<feature type="domain" description="Phage head morphogenesis" evidence="3">
    <location>
        <begin position="262"/>
        <end position="310"/>
    </location>
</feature>
<dbReference type="Proteomes" id="UP001326613">
    <property type="component" value="Chromosome"/>
</dbReference>
<dbReference type="RefSeq" id="WP_323738355.1">
    <property type="nucleotide sequence ID" value="NZ_CP112932.1"/>
</dbReference>
<gene>
    <name evidence="4" type="ORF">Trichorick_00139</name>
</gene>
<keyword evidence="1" id="KW-0929">Antimicrobial</keyword>
<dbReference type="InterPro" id="IPR006528">
    <property type="entry name" value="Phage_head_morphogenesis_dom"/>
</dbReference>
<evidence type="ECO:0000313" key="4">
    <source>
        <dbReference type="EMBL" id="WPY00267.1"/>
    </source>
</evidence>
<name>A0ABZ0UT48_9RICK</name>
<dbReference type="SUPFAM" id="SSF53955">
    <property type="entry name" value="Lysozyme-like"/>
    <property type="match status" value="1"/>
</dbReference>